<gene>
    <name evidence="2" type="ORF">GCM10009125_04980</name>
</gene>
<dbReference type="InterPro" id="IPR000305">
    <property type="entry name" value="GIY-YIG_endonuc"/>
</dbReference>
<dbReference type="Proteomes" id="UP001501176">
    <property type="component" value="Unassembled WGS sequence"/>
</dbReference>
<evidence type="ECO:0000313" key="3">
    <source>
        <dbReference type="Proteomes" id="UP001501176"/>
    </source>
</evidence>
<sequence>MKVQEAFDEVRKLAAAMPDMFSQVHIELAFDKGGRRAIGDRTDSEDPGFLIRGDGIGSQSGLYFFTCSQGQIIYIGKATKNNLHERVWDHVKTPEHDTGGVWVFPKHCFRAEPEAAEYEAEVLNGKAGLGVITFSDPEVVSLAEVYLHTVHLKRHKKLPLFNKQIG</sequence>
<dbReference type="Gene3D" id="3.40.1440.10">
    <property type="entry name" value="GIY-YIG endonuclease"/>
    <property type="match status" value="1"/>
</dbReference>
<evidence type="ECO:0000259" key="1">
    <source>
        <dbReference type="PROSITE" id="PS50164"/>
    </source>
</evidence>
<dbReference type="EMBL" id="BAAAFN010000006">
    <property type="protein sequence ID" value="GAA0219031.1"/>
    <property type="molecule type" value="Genomic_DNA"/>
</dbReference>
<reference evidence="2 3" key="1">
    <citation type="journal article" date="2019" name="Int. J. Syst. Evol. Microbiol.">
        <title>The Global Catalogue of Microorganisms (GCM) 10K type strain sequencing project: providing services to taxonomists for standard genome sequencing and annotation.</title>
        <authorList>
            <consortium name="The Broad Institute Genomics Platform"/>
            <consortium name="The Broad Institute Genome Sequencing Center for Infectious Disease"/>
            <person name="Wu L."/>
            <person name="Ma J."/>
        </authorList>
    </citation>
    <scope>NUCLEOTIDE SEQUENCE [LARGE SCALE GENOMIC DNA]</scope>
    <source>
        <strain evidence="2 3">JCM 16240</strain>
    </source>
</reference>
<dbReference type="SUPFAM" id="SSF82771">
    <property type="entry name" value="GIY-YIG endonuclease"/>
    <property type="match status" value="1"/>
</dbReference>
<dbReference type="RefSeq" id="WP_343819902.1">
    <property type="nucleotide sequence ID" value="NZ_BAAAFN010000006.1"/>
</dbReference>
<protein>
    <recommendedName>
        <fullName evidence="1">GIY-YIG domain-containing protein</fullName>
    </recommendedName>
</protein>
<proteinExistence type="predicted"/>
<comment type="caution">
    <text evidence="2">The sequence shown here is derived from an EMBL/GenBank/DDBJ whole genome shotgun (WGS) entry which is preliminary data.</text>
</comment>
<name>A0ABN0TDK7_9BURK</name>
<accession>A0ABN0TDK7</accession>
<dbReference type="InterPro" id="IPR035901">
    <property type="entry name" value="GIY-YIG_endonuc_sf"/>
</dbReference>
<keyword evidence="3" id="KW-1185">Reference proteome</keyword>
<evidence type="ECO:0000313" key="2">
    <source>
        <dbReference type="EMBL" id="GAA0219031.1"/>
    </source>
</evidence>
<dbReference type="PROSITE" id="PS50164">
    <property type="entry name" value="GIY_YIG"/>
    <property type="match status" value="1"/>
</dbReference>
<feature type="domain" description="GIY-YIG" evidence="1">
    <location>
        <begin position="58"/>
        <end position="132"/>
    </location>
</feature>
<organism evidence="2 3">
    <name type="scientific">Castellaniella daejeonensis</name>
    <dbReference type="NCBI Taxonomy" id="659013"/>
    <lineage>
        <taxon>Bacteria</taxon>
        <taxon>Pseudomonadati</taxon>
        <taxon>Pseudomonadota</taxon>
        <taxon>Betaproteobacteria</taxon>
        <taxon>Burkholderiales</taxon>
        <taxon>Alcaligenaceae</taxon>
        <taxon>Castellaniella</taxon>
    </lineage>
</organism>
<dbReference type="CDD" id="cd00719">
    <property type="entry name" value="GIY-YIG_SF"/>
    <property type="match status" value="1"/>
</dbReference>